<dbReference type="NCBIfam" id="TIGR03317">
    <property type="entry name" value="ygfZ_signature"/>
    <property type="match status" value="1"/>
</dbReference>
<dbReference type="PANTHER" id="PTHR22602">
    <property type="entry name" value="TRANSFERASE CAF17, MITOCHONDRIAL-RELATED"/>
    <property type="match status" value="1"/>
</dbReference>
<dbReference type="Gene3D" id="2.40.30.160">
    <property type="match status" value="1"/>
</dbReference>
<protein>
    <submittedName>
        <fullName evidence="1">Uncharacterized protein</fullName>
    </submittedName>
</protein>
<dbReference type="Proteomes" id="UP000247792">
    <property type="component" value="Unassembled WGS sequence"/>
</dbReference>
<evidence type="ECO:0000313" key="2">
    <source>
        <dbReference type="Proteomes" id="UP000247792"/>
    </source>
</evidence>
<dbReference type="PANTHER" id="PTHR22602:SF0">
    <property type="entry name" value="TRANSFERASE CAF17, MITOCHONDRIAL-RELATED"/>
    <property type="match status" value="1"/>
</dbReference>
<evidence type="ECO:0000313" key="1">
    <source>
        <dbReference type="EMBL" id="PXX46913.1"/>
    </source>
</evidence>
<organism evidence="1 2">
    <name type="scientific">Undibacterium pigrum</name>
    <dbReference type="NCBI Taxonomy" id="401470"/>
    <lineage>
        <taxon>Bacteria</taxon>
        <taxon>Pseudomonadati</taxon>
        <taxon>Pseudomonadota</taxon>
        <taxon>Betaproteobacteria</taxon>
        <taxon>Burkholderiales</taxon>
        <taxon>Oxalobacteraceae</taxon>
        <taxon>Undibacterium</taxon>
    </lineage>
</organism>
<dbReference type="SUPFAM" id="SSF103025">
    <property type="entry name" value="Folate-binding domain"/>
    <property type="match status" value="1"/>
</dbReference>
<name>A0A318JHT7_9BURK</name>
<dbReference type="RefSeq" id="WP_110253349.1">
    <property type="nucleotide sequence ID" value="NZ_QJKB01000001.1"/>
</dbReference>
<comment type="caution">
    <text evidence="1">The sequence shown here is derived from an EMBL/GenBank/DDBJ whole genome shotgun (WGS) entry which is preliminary data.</text>
</comment>
<dbReference type="GO" id="GO:0016226">
    <property type="term" value="P:iron-sulfur cluster assembly"/>
    <property type="evidence" value="ECO:0007669"/>
    <property type="project" value="TreeGrafter"/>
</dbReference>
<dbReference type="InterPro" id="IPR017703">
    <property type="entry name" value="YgfZ/GCV_T_CS"/>
</dbReference>
<dbReference type="Gene3D" id="3.30.70.1400">
    <property type="entry name" value="Aminomethyltransferase beta-barrel domains"/>
    <property type="match status" value="1"/>
</dbReference>
<dbReference type="InterPro" id="IPR045179">
    <property type="entry name" value="YgfZ/GcvT"/>
</dbReference>
<accession>A0A318JHT7</accession>
<reference evidence="1 2" key="1">
    <citation type="submission" date="2018-05" db="EMBL/GenBank/DDBJ databases">
        <title>Genomic Encyclopedia of Type Strains, Phase IV (KMG-IV): sequencing the most valuable type-strain genomes for metagenomic binning, comparative biology and taxonomic classification.</title>
        <authorList>
            <person name="Goeker M."/>
        </authorList>
    </citation>
    <scope>NUCLEOTIDE SEQUENCE [LARGE SCALE GENOMIC DNA]</scope>
    <source>
        <strain evidence="1 2">DSM 19792</strain>
    </source>
</reference>
<dbReference type="AlphaFoldDB" id="A0A318JHT7"/>
<dbReference type="PIRSF" id="PIRSF006487">
    <property type="entry name" value="GcvT"/>
    <property type="match status" value="1"/>
</dbReference>
<sequence>MTWEDFLSSQGATVENLNTSGFAPHWQSDALQTGFIAPLTDLGLIRVTGEDAPSFLHNQLSNDVEHLGATELRRAAYCTPKGRMLASFVYWKDGQDIILQLSKSIQATVQKRFQMFVLRAKAKLHDINAEYVVLGLGGSAAPAALQAWFPELPAKVDQKLSNEYGSLLRVADVSNAPRYLWIAPVEIAQQAWLKLNTQLQAVNTSAWRATEIQAGIAIVIASTQEKFVPQMINFELIGGVNFKKGCYPGQEIVARSQYLGKLKRRMAIALVHASDVAAGTEVFNSDDVSQPCGMIVNAEQHQEDSSLALIEMKLADQESGQLTLGSATGAAIELLPLPYAITDITQ</sequence>
<dbReference type="EMBL" id="QJKB01000001">
    <property type="protein sequence ID" value="PXX46913.1"/>
    <property type="molecule type" value="Genomic_DNA"/>
</dbReference>
<keyword evidence="2" id="KW-1185">Reference proteome</keyword>
<gene>
    <name evidence="1" type="ORF">DFR42_101489</name>
</gene>
<dbReference type="Gene3D" id="3.30.70.1630">
    <property type="match status" value="1"/>
</dbReference>
<proteinExistence type="predicted"/>
<dbReference type="OrthoDB" id="9796287at2"/>